<dbReference type="Proteomes" id="UP001329505">
    <property type="component" value="Unassembled WGS sequence"/>
</dbReference>
<evidence type="ECO:0000256" key="1">
    <source>
        <dbReference type="SAM" id="MobiDB-lite"/>
    </source>
</evidence>
<dbReference type="SUPFAM" id="SSF56436">
    <property type="entry name" value="C-type lectin-like"/>
    <property type="match status" value="1"/>
</dbReference>
<accession>A0A1H9JRJ6</accession>
<dbReference type="Pfam" id="PF03781">
    <property type="entry name" value="FGE-sulfatase"/>
    <property type="match status" value="1"/>
</dbReference>
<feature type="chain" id="PRO_5030030050" evidence="2">
    <location>
        <begin position="24"/>
        <end position="292"/>
    </location>
</feature>
<feature type="region of interest" description="Disordered" evidence="1">
    <location>
        <begin position="235"/>
        <end position="254"/>
    </location>
</feature>
<dbReference type="Proteomes" id="UP000199221">
    <property type="component" value="Unassembled WGS sequence"/>
</dbReference>
<proteinExistence type="predicted"/>
<feature type="domain" description="Sulfatase-modifying factor enzyme-like" evidence="3">
    <location>
        <begin position="41"/>
        <end position="290"/>
    </location>
</feature>
<dbReference type="EMBL" id="FOEQ01000004">
    <property type="protein sequence ID" value="SEQ89464.1"/>
    <property type="molecule type" value="Genomic_DNA"/>
</dbReference>
<evidence type="ECO:0000313" key="4">
    <source>
        <dbReference type="EMBL" id="MEE1879100.1"/>
    </source>
</evidence>
<protein>
    <submittedName>
        <fullName evidence="4">Formylglycine-generating enzyme family protein</fullName>
    </submittedName>
    <submittedName>
        <fullName evidence="5">Formylglycine-generating enzyme, required for sulfatase activity, contains SUMF1/FGE domain</fullName>
    </submittedName>
</protein>
<dbReference type="InterPro" id="IPR016187">
    <property type="entry name" value="CTDL_fold"/>
</dbReference>
<gene>
    <name evidence="5" type="ORF">SAMN05216230_104206</name>
    <name evidence="4" type="ORF">V0R55_02920</name>
</gene>
<keyword evidence="7" id="KW-1185">Reference proteome</keyword>
<dbReference type="PANTHER" id="PTHR23150">
    <property type="entry name" value="SULFATASE MODIFYING FACTOR 1, 2"/>
    <property type="match status" value="1"/>
</dbReference>
<evidence type="ECO:0000313" key="6">
    <source>
        <dbReference type="Proteomes" id="UP000199221"/>
    </source>
</evidence>
<dbReference type="AlphaFoldDB" id="A0A1H9JRJ6"/>
<dbReference type="InterPro" id="IPR051043">
    <property type="entry name" value="Sulfatase_Mod_Factor_Kinase"/>
</dbReference>
<reference evidence="5 6" key="1">
    <citation type="submission" date="2016-10" db="EMBL/GenBank/DDBJ databases">
        <authorList>
            <person name="de Groot N.N."/>
        </authorList>
    </citation>
    <scope>NUCLEOTIDE SEQUENCE [LARGE SCALE GENOMIC DNA]</scope>
    <source>
        <strain evidence="5 6">LMG 27941</strain>
    </source>
</reference>
<keyword evidence="2" id="KW-0732">Signal</keyword>
<feature type="compositionally biased region" description="Polar residues" evidence="1">
    <location>
        <begin position="238"/>
        <end position="247"/>
    </location>
</feature>
<evidence type="ECO:0000313" key="7">
    <source>
        <dbReference type="Proteomes" id="UP001329505"/>
    </source>
</evidence>
<dbReference type="EMBL" id="JAZDQQ010000002">
    <property type="protein sequence ID" value="MEE1879100.1"/>
    <property type="molecule type" value="Genomic_DNA"/>
</dbReference>
<dbReference type="InterPro" id="IPR042095">
    <property type="entry name" value="SUMF_sf"/>
</dbReference>
<name>A0A1H9JRJ6_9PSED</name>
<feature type="signal peptide" evidence="2">
    <location>
        <begin position="1"/>
        <end position="23"/>
    </location>
</feature>
<reference evidence="4 7" key="2">
    <citation type="submission" date="2024-01" db="EMBL/GenBank/DDBJ databases">
        <title>Unpublished Manusciprt.</title>
        <authorList>
            <person name="Duman M."/>
            <person name="Valdes E.G."/>
            <person name="Ajmi N."/>
            <person name="Altun S."/>
            <person name="Saticioglu I.B."/>
        </authorList>
    </citation>
    <scope>NUCLEOTIDE SEQUENCE [LARGE SCALE GENOMIC DNA]</scope>
    <source>
        <strain evidence="4 7">139P</strain>
    </source>
</reference>
<organism evidence="5 6">
    <name type="scientific">Pseudomonas soli</name>
    <dbReference type="NCBI Taxonomy" id="1306993"/>
    <lineage>
        <taxon>Bacteria</taxon>
        <taxon>Pseudomonadati</taxon>
        <taxon>Pseudomonadota</taxon>
        <taxon>Gammaproteobacteria</taxon>
        <taxon>Pseudomonadales</taxon>
        <taxon>Pseudomonadaceae</taxon>
        <taxon>Pseudomonas</taxon>
    </lineage>
</organism>
<dbReference type="GO" id="GO:0120147">
    <property type="term" value="F:formylglycine-generating oxidase activity"/>
    <property type="evidence" value="ECO:0007669"/>
    <property type="project" value="TreeGrafter"/>
</dbReference>
<evidence type="ECO:0000256" key="2">
    <source>
        <dbReference type="SAM" id="SignalP"/>
    </source>
</evidence>
<evidence type="ECO:0000259" key="3">
    <source>
        <dbReference type="Pfam" id="PF03781"/>
    </source>
</evidence>
<evidence type="ECO:0000313" key="5">
    <source>
        <dbReference type="EMBL" id="SEQ89464.1"/>
    </source>
</evidence>
<dbReference type="InterPro" id="IPR005532">
    <property type="entry name" value="SUMF_dom"/>
</dbReference>
<dbReference type="RefSeq" id="WP_094011187.1">
    <property type="nucleotide sequence ID" value="NZ_DAMCLP010000105.1"/>
</dbReference>
<sequence length="292" mass="32120">MTAPLNRLTLAALLVACSLPALAAAPAHKPGSVFRDCAKTCPEMVVLPAGSFMMGTPDDEKGRQDDEGPLHQVTFKKAFAVSQYQITNGEWKAYLKATGYKVPNGDTRPGRECIAGVPRYQQGDRQPAVCLNFHEAEAYASWLSKKTGKVYKVLSESQREYAVRGGSTGPFPFPLDDNDEQKYQISKHANTYGPTDGFSFTSPVGSFPPNAFGVYDGHGNVYEWTRDCYVDSYASAPTDGSPQTNSSECEDRRVIRGNDYTEAPIFSRSGNRNERSSTLRGDWIGFRVAREL</sequence>
<dbReference type="PANTHER" id="PTHR23150:SF35">
    <property type="entry name" value="BLL6746 PROTEIN"/>
    <property type="match status" value="1"/>
</dbReference>
<dbReference type="Gene3D" id="3.90.1580.10">
    <property type="entry name" value="paralog of FGE (formylglycine-generating enzyme)"/>
    <property type="match status" value="1"/>
</dbReference>